<proteinExistence type="predicted"/>
<evidence type="ECO:0000313" key="1">
    <source>
        <dbReference type="EMBL" id="KAK1144769.1"/>
    </source>
</evidence>
<reference evidence="1 2" key="1">
    <citation type="journal article" date="2023" name="ACS Omega">
        <title>Identification of the Neoaspergillic Acid Biosynthesis Gene Cluster by Establishing an In Vitro CRISPR-Ribonucleoprotein Genetic System in Aspergillus melleus.</title>
        <authorList>
            <person name="Yuan B."/>
            <person name="Grau M.F."/>
            <person name="Murata R.M."/>
            <person name="Torok T."/>
            <person name="Venkateswaran K."/>
            <person name="Stajich J.E."/>
            <person name="Wang C.C.C."/>
        </authorList>
    </citation>
    <scope>NUCLEOTIDE SEQUENCE [LARGE SCALE GENOMIC DNA]</scope>
    <source>
        <strain evidence="1 2">IMV 1140</strain>
    </source>
</reference>
<keyword evidence="2" id="KW-1185">Reference proteome</keyword>
<dbReference type="Proteomes" id="UP001177260">
    <property type="component" value="Unassembled WGS sequence"/>
</dbReference>
<accession>A0ACC3B405</accession>
<name>A0ACC3B405_9EURO</name>
<organism evidence="1 2">
    <name type="scientific">Aspergillus melleus</name>
    <dbReference type="NCBI Taxonomy" id="138277"/>
    <lineage>
        <taxon>Eukaryota</taxon>
        <taxon>Fungi</taxon>
        <taxon>Dikarya</taxon>
        <taxon>Ascomycota</taxon>
        <taxon>Pezizomycotina</taxon>
        <taxon>Eurotiomycetes</taxon>
        <taxon>Eurotiomycetidae</taxon>
        <taxon>Eurotiales</taxon>
        <taxon>Aspergillaceae</taxon>
        <taxon>Aspergillus</taxon>
        <taxon>Aspergillus subgen. Circumdati</taxon>
    </lineage>
</organism>
<gene>
    <name evidence="1" type="ORF">N8T08_004780</name>
</gene>
<protein>
    <submittedName>
        <fullName evidence="1">Uncharacterized protein</fullName>
    </submittedName>
</protein>
<dbReference type="EMBL" id="JAOPJF010000028">
    <property type="protein sequence ID" value="KAK1144769.1"/>
    <property type="molecule type" value="Genomic_DNA"/>
</dbReference>
<evidence type="ECO:0000313" key="2">
    <source>
        <dbReference type="Proteomes" id="UP001177260"/>
    </source>
</evidence>
<comment type="caution">
    <text evidence="1">The sequence shown here is derived from an EMBL/GenBank/DDBJ whole genome shotgun (WGS) entry which is preliminary data.</text>
</comment>
<sequence>MDNSVKLTEFTALATAVVVFLNLLAGDHPTSTTSESGNASDRILIGRTIGVLQMLSEGQPQSLCGQCHKALADLIYSSQTLDRGGSRQIAMPGLPQGYITHLETRLASTEHALFAVYEHLRSLGLHTEIPEGLGEQQPSRSQTRVAKMAEWERLPLNARGDLERWWAERRGGVAGYSDGYPTPRFEFAFKNSDLQVPKSQKVVTGFNFSVQERAIADSFHEEVCSSHAGGLMKEHATPTRFFSHKGILLFRIQLGELVHINVSPATVLRCSIAMVFEYHGPYQSFNHRIRLVIYIIVVVGPSEPQGFEIQLDLKLIGVLYHGFPMMTDSLSQEEGALVDLEQDCF</sequence>